<protein>
    <submittedName>
        <fullName evidence="1">Uncharacterized protein</fullName>
    </submittedName>
</protein>
<gene>
    <name evidence="1" type="ORF">RhiirA5_436262</name>
</gene>
<accession>A0A2N0NM78</accession>
<reference evidence="1 2" key="2">
    <citation type="submission" date="2017-09" db="EMBL/GenBank/DDBJ databases">
        <title>Extensive intraspecific genome diversity in a model arbuscular mycorrhizal fungus.</title>
        <authorList>
            <person name="Chen E.C."/>
            <person name="Morin E."/>
            <person name="Beaudet D."/>
            <person name="Noel J."/>
            <person name="Ndikumana S."/>
            <person name="Charron P."/>
            <person name="St-Onge C."/>
            <person name="Giorgi J."/>
            <person name="Grigoriev I.V."/>
            <person name="Roux C."/>
            <person name="Martin F.M."/>
            <person name="Corradi N."/>
        </authorList>
    </citation>
    <scope>NUCLEOTIDE SEQUENCE [LARGE SCALE GENOMIC DNA]</scope>
    <source>
        <strain evidence="1 2">A5</strain>
    </source>
</reference>
<dbReference type="AlphaFoldDB" id="A0A2N0NM78"/>
<proteinExistence type="predicted"/>
<organism evidence="1 2">
    <name type="scientific">Rhizophagus irregularis</name>
    <dbReference type="NCBI Taxonomy" id="588596"/>
    <lineage>
        <taxon>Eukaryota</taxon>
        <taxon>Fungi</taxon>
        <taxon>Fungi incertae sedis</taxon>
        <taxon>Mucoromycota</taxon>
        <taxon>Glomeromycotina</taxon>
        <taxon>Glomeromycetes</taxon>
        <taxon>Glomerales</taxon>
        <taxon>Glomeraceae</taxon>
        <taxon>Rhizophagus</taxon>
    </lineage>
</organism>
<evidence type="ECO:0000313" key="1">
    <source>
        <dbReference type="EMBL" id="PKB95678.1"/>
    </source>
</evidence>
<dbReference type="Proteomes" id="UP000232722">
    <property type="component" value="Unassembled WGS sequence"/>
</dbReference>
<comment type="caution">
    <text evidence="1">The sequence shown here is derived from an EMBL/GenBank/DDBJ whole genome shotgun (WGS) entry which is preliminary data.</text>
</comment>
<evidence type="ECO:0000313" key="2">
    <source>
        <dbReference type="Proteomes" id="UP000232722"/>
    </source>
</evidence>
<name>A0A2N0NM78_9GLOM</name>
<sequence>MIEEVGQEEVLEIWKVVDIQSERKHNVSMFRNYMSPLLSNSKIFTDKGILSPKTVPILRKAIHMRTLYSHVWELACEQNDNKITTLLQIKNFTVAGITSIGKIFNSSHEIQRNESNINTELNLQTDFQRIPKTRGFYKCRVCNGIGYNTAFHKNAELYSTLENIYPEEYQFRESDKNKSENENNFLPGFSFNESLKVNKKRSDGKRRILSIIADDFSYEEIKSNLLKTYPNGIKRMTFYCQLEGNHYQYREDMEGFCATYNTYGYEVFKYLKNLIQKKINSIEIQNNFIHKQKFTILENRITNIIIALIIAFGTCDKLHTQIYNKYHLF</sequence>
<reference evidence="1 2" key="1">
    <citation type="submission" date="2016-04" db="EMBL/GenBank/DDBJ databases">
        <title>Genome analyses suggest a sexual origin of heterokaryosis in a supposedly ancient asexual fungus.</title>
        <authorList>
            <person name="Ropars J."/>
            <person name="Sedzielewska K."/>
            <person name="Noel J."/>
            <person name="Charron P."/>
            <person name="Farinelli L."/>
            <person name="Marton T."/>
            <person name="Kruger M."/>
            <person name="Pelin A."/>
            <person name="Brachmann A."/>
            <person name="Corradi N."/>
        </authorList>
    </citation>
    <scope>NUCLEOTIDE SEQUENCE [LARGE SCALE GENOMIC DNA]</scope>
    <source>
        <strain evidence="1 2">A5</strain>
    </source>
</reference>
<dbReference type="EMBL" id="LLXJ01004556">
    <property type="protein sequence ID" value="PKB95678.1"/>
    <property type="molecule type" value="Genomic_DNA"/>
</dbReference>